<proteinExistence type="predicted"/>
<dbReference type="SUPFAM" id="SSF46785">
    <property type="entry name" value="Winged helix' DNA-binding domain"/>
    <property type="match status" value="1"/>
</dbReference>
<dbReference type="PANTHER" id="PTHR43252:SF4">
    <property type="entry name" value="TRANSCRIPTIONAL REGULATORY PROTEIN"/>
    <property type="match status" value="1"/>
</dbReference>
<protein>
    <submittedName>
        <fullName evidence="2">Helix-turn-helix transcriptional regulator</fullName>
    </submittedName>
</protein>
<organism evidence="2 3">
    <name type="scientific">Nonomuraea monospora</name>
    <dbReference type="NCBI Taxonomy" id="568818"/>
    <lineage>
        <taxon>Bacteria</taxon>
        <taxon>Bacillati</taxon>
        <taxon>Actinomycetota</taxon>
        <taxon>Actinomycetes</taxon>
        <taxon>Streptosporangiales</taxon>
        <taxon>Streptosporangiaceae</taxon>
        <taxon>Nonomuraea</taxon>
    </lineage>
</organism>
<dbReference type="PANTHER" id="PTHR43252">
    <property type="entry name" value="TRANSCRIPTIONAL REGULATOR YQJI"/>
    <property type="match status" value="1"/>
</dbReference>
<dbReference type="Proteomes" id="UP001499843">
    <property type="component" value="Unassembled WGS sequence"/>
</dbReference>
<evidence type="ECO:0000313" key="3">
    <source>
        <dbReference type="Proteomes" id="UP001499843"/>
    </source>
</evidence>
<sequence>MPMSLRHALLALLEAGAMTGYELAKQFDQSVAYVWHAQHSQIYTELRRLESGGLVVARTLARGDKALATKRAYTLTESGLAELRRWVREVEEPPAMRDSAYVKATYLEYGSFQEARTQLRAHRAHYEALRDRYELHVDQLARRETALLRRRLAGSPAESHDAIVAYKVHAYRGLVARARTEIEWAERGLELIDRLEDGGTLPK</sequence>
<dbReference type="Pfam" id="PF03551">
    <property type="entry name" value="PadR"/>
    <property type="match status" value="1"/>
</dbReference>
<comment type="caution">
    <text evidence="2">The sequence shown here is derived from an EMBL/GenBank/DDBJ whole genome shotgun (WGS) entry which is preliminary data.</text>
</comment>
<dbReference type="InterPro" id="IPR036388">
    <property type="entry name" value="WH-like_DNA-bd_sf"/>
</dbReference>
<feature type="domain" description="Transcription regulator PadR N-terminal" evidence="1">
    <location>
        <begin position="9"/>
        <end position="84"/>
    </location>
</feature>
<reference evidence="3" key="1">
    <citation type="journal article" date="2019" name="Int. J. Syst. Evol. Microbiol.">
        <title>The Global Catalogue of Microorganisms (GCM) 10K type strain sequencing project: providing services to taxonomists for standard genome sequencing and annotation.</title>
        <authorList>
            <consortium name="The Broad Institute Genomics Platform"/>
            <consortium name="The Broad Institute Genome Sequencing Center for Infectious Disease"/>
            <person name="Wu L."/>
            <person name="Ma J."/>
        </authorList>
    </citation>
    <scope>NUCLEOTIDE SEQUENCE [LARGE SCALE GENOMIC DNA]</scope>
    <source>
        <strain evidence="3">JCM 16114</strain>
    </source>
</reference>
<keyword evidence="3" id="KW-1185">Reference proteome</keyword>
<evidence type="ECO:0000313" key="2">
    <source>
        <dbReference type="EMBL" id="GAA2207881.1"/>
    </source>
</evidence>
<gene>
    <name evidence="2" type="ORF">GCM10009850_033390</name>
</gene>
<dbReference type="InterPro" id="IPR036390">
    <property type="entry name" value="WH_DNA-bd_sf"/>
</dbReference>
<dbReference type="InterPro" id="IPR005149">
    <property type="entry name" value="Tscrpt_reg_PadR_N"/>
</dbReference>
<accession>A0ABP5P7X7</accession>
<dbReference type="EMBL" id="BAAAQX010000007">
    <property type="protein sequence ID" value="GAA2207881.1"/>
    <property type="molecule type" value="Genomic_DNA"/>
</dbReference>
<dbReference type="Gene3D" id="1.10.10.10">
    <property type="entry name" value="Winged helix-like DNA-binding domain superfamily/Winged helix DNA-binding domain"/>
    <property type="match status" value="1"/>
</dbReference>
<evidence type="ECO:0000259" key="1">
    <source>
        <dbReference type="Pfam" id="PF03551"/>
    </source>
</evidence>
<name>A0ABP5P7X7_9ACTN</name>